<gene>
    <name evidence="1" type="ORF">Lepil_2072</name>
</gene>
<evidence type="ECO:0000313" key="1">
    <source>
        <dbReference type="EMBL" id="EHQ06753.1"/>
    </source>
</evidence>
<keyword evidence="2" id="KW-1185">Reference proteome</keyword>
<dbReference type="HOGENOM" id="CLU_129253_0_0_12"/>
<evidence type="ECO:0008006" key="3">
    <source>
        <dbReference type="Google" id="ProtNLM"/>
    </source>
</evidence>
<dbReference type="STRING" id="183.GCA_002009735_03532"/>
<dbReference type="EMBL" id="JH597773">
    <property type="protein sequence ID" value="EHQ06753.1"/>
    <property type="molecule type" value="Genomic_DNA"/>
</dbReference>
<dbReference type="AlphaFoldDB" id="H2CFC5"/>
<reference evidence="1 2" key="1">
    <citation type="submission" date="2011-10" db="EMBL/GenBank/DDBJ databases">
        <title>The Improved High-Quality Draft genome of Leptonema illini DSM 21528.</title>
        <authorList>
            <consortium name="US DOE Joint Genome Institute (JGI-PGF)"/>
            <person name="Lucas S."/>
            <person name="Copeland A."/>
            <person name="Lapidus A."/>
            <person name="Glavina del Rio T."/>
            <person name="Dalin E."/>
            <person name="Tice H."/>
            <person name="Bruce D."/>
            <person name="Goodwin L."/>
            <person name="Pitluck S."/>
            <person name="Peters L."/>
            <person name="Mikhailova N."/>
            <person name="Held B."/>
            <person name="Kyrpides N."/>
            <person name="Mavromatis K."/>
            <person name="Ivanova N."/>
            <person name="Markowitz V."/>
            <person name="Cheng J.-F."/>
            <person name="Hugenholtz P."/>
            <person name="Woyke T."/>
            <person name="Wu D."/>
            <person name="Gronow S."/>
            <person name="Wellnitz S."/>
            <person name="Brambilla E.-M."/>
            <person name="Klenk H.-P."/>
            <person name="Eisen J.A."/>
        </authorList>
    </citation>
    <scope>NUCLEOTIDE SEQUENCE [LARGE SCALE GENOMIC DNA]</scope>
    <source>
        <strain evidence="1 2">DSM 21528</strain>
    </source>
</reference>
<dbReference type="Proteomes" id="UP000005737">
    <property type="component" value="Unassembled WGS sequence"/>
</dbReference>
<dbReference type="RefSeq" id="WP_002772435.1">
    <property type="nucleotide sequence ID" value="NZ_JH597773.1"/>
</dbReference>
<sequence length="136" mass="15470">MKRFRGTFFDLEYSDTWEMEIIENVPCFFDPDGIGALQAAAFREPEGTPFNPIEQLGAYLERHGLTLDTDRVAVFDLPSGLQAAACEFMKDDRFWLVNCIVKGDKMLLMLWNSDALPDADTAEAIGRTVMTIRFYD</sequence>
<accession>H2CFC5</accession>
<proteinExistence type="predicted"/>
<name>H2CFC5_9LEPT</name>
<organism evidence="1 2">
    <name type="scientific">Leptonema illini DSM 21528</name>
    <dbReference type="NCBI Taxonomy" id="929563"/>
    <lineage>
        <taxon>Bacteria</taxon>
        <taxon>Pseudomonadati</taxon>
        <taxon>Spirochaetota</taxon>
        <taxon>Spirochaetia</taxon>
        <taxon>Leptospirales</taxon>
        <taxon>Leptospiraceae</taxon>
        <taxon>Leptonema</taxon>
    </lineage>
</organism>
<evidence type="ECO:0000313" key="2">
    <source>
        <dbReference type="Proteomes" id="UP000005737"/>
    </source>
</evidence>
<protein>
    <recommendedName>
        <fullName evidence="3">DUF3805 domain-containing protein</fullName>
    </recommendedName>
</protein>